<name>A0A7Z7ITD8_9MYCO</name>
<dbReference type="Proteomes" id="UP000554965">
    <property type="component" value="Unassembled WGS sequence"/>
</dbReference>
<dbReference type="AlphaFoldDB" id="A0A7Z7ITD8"/>
<sequence length="41" mass="4697">MADVDGELLRFFIGDDLVKTAARTSRGEVRNKRAFRTREQA</sequence>
<organism evidence="1 2">
    <name type="scientific">Mycobacterium simulans</name>
    <dbReference type="NCBI Taxonomy" id="627089"/>
    <lineage>
        <taxon>Bacteria</taxon>
        <taxon>Bacillati</taxon>
        <taxon>Actinomycetota</taxon>
        <taxon>Actinomycetes</taxon>
        <taxon>Mycobacteriales</taxon>
        <taxon>Mycobacteriaceae</taxon>
        <taxon>Mycobacterium</taxon>
    </lineage>
</organism>
<reference evidence="1 2" key="1">
    <citation type="submission" date="2017-10" db="EMBL/GenBank/DDBJ databases">
        <authorList>
            <consortium name="Urmite Genomes"/>
        </authorList>
    </citation>
    <scope>NUCLEOTIDE SEQUENCE [LARGE SCALE GENOMIC DNA]</scope>
    <source>
        <strain evidence="1 2">FB-527</strain>
    </source>
</reference>
<protein>
    <submittedName>
        <fullName evidence="1">Uncharacterized protein</fullName>
    </submittedName>
</protein>
<gene>
    <name evidence="1" type="ORF">MSIMFB_05656</name>
</gene>
<comment type="caution">
    <text evidence="1">The sequence shown here is derived from an EMBL/GenBank/DDBJ whole genome shotgun (WGS) entry which is preliminary data.</text>
</comment>
<evidence type="ECO:0000313" key="1">
    <source>
        <dbReference type="EMBL" id="SOJ58175.1"/>
    </source>
</evidence>
<proteinExistence type="predicted"/>
<dbReference type="EMBL" id="OCTY01000002">
    <property type="protein sequence ID" value="SOJ58175.1"/>
    <property type="molecule type" value="Genomic_DNA"/>
</dbReference>
<keyword evidence="2" id="KW-1185">Reference proteome</keyword>
<accession>A0A7Z7ITD8</accession>
<evidence type="ECO:0000313" key="2">
    <source>
        <dbReference type="Proteomes" id="UP000554965"/>
    </source>
</evidence>